<comment type="subcellular location">
    <subcellularLocation>
        <location evidence="1">Nucleus</location>
    </subcellularLocation>
</comment>
<protein>
    <submittedName>
        <fullName evidence="6">Uncharacterized protein</fullName>
    </submittedName>
</protein>
<dbReference type="PANTHER" id="PTHR34397">
    <property type="entry name" value="OS05G0237600 PROTEIN"/>
    <property type="match status" value="1"/>
</dbReference>
<organism evidence="6 7">
    <name type="scientific">Leersia perrieri</name>
    <dbReference type="NCBI Taxonomy" id="77586"/>
    <lineage>
        <taxon>Eukaryota</taxon>
        <taxon>Viridiplantae</taxon>
        <taxon>Streptophyta</taxon>
        <taxon>Embryophyta</taxon>
        <taxon>Tracheophyta</taxon>
        <taxon>Spermatophyta</taxon>
        <taxon>Magnoliopsida</taxon>
        <taxon>Liliopsida</taxon>
        <taxon>Poales</taxon>
        <taxon>Poaceae</taxon>
        <taxon>BOP clade</taxon>
        <taxon>Oryzoideae</taxon>
        <taxon>Oryzeae</taxon>
        <taxon>Oryzinae</taxon>
        <taxon>Leersia</taxon>
    </lineage>
</organism>
<keyword evidence="2" id="KW-0805">Transcription regulation</keyword>
<reference evidence="6" key="3">
    <citation type="submission" date="2015-04" db="UniProtKB">
        <authorList>
            <consortium name="EnsemblPlants"/>
        </authorList>
    </citation>
    <scope>IDENTIFICATION</scope>
</reference>
<dbReference type="Proteomes" id="UP000032180">
    <property type="component" value="Chromosome 2"/>
</dbReference>
<sequence>MGVEKLICKLRKKVDKSDADAGQSRLQLTHILAKNFLDSGELTADELTSIHAAADHRDGGLLLDGYDRDGNRYEGIHGRRGNGVYRIKGFGRFVRCKGLQVGHTVVAWVFRLPEKEAARYAVMMLNYGTSDEEEMVESEEDAMRDLGGMRGLLKLADDDGGGDGQVKLEK</sequence>
<dbReference type="Gramene" id="LPERR02G04340.1">
    <property type="protein sequence ID" value="LPERR02G04340.1"/>
    <property type="gene ID" value="LPERR02G04340"/>
</dbReference>
<name>A0A0D9VCK5_9ORYZ</name>
<keyword evidence="3" id="KW-0238">DNA-binding</keyword>
<dbReference type="GO" id="GO:0003677">
    <property type="term" value="F:DNA binding"/>
    <property type="evidence" value="ECO:0007669"/>
    <property type="project" value="UniProtKB-KW"/>
</dbReference>
<evidence type="ECO:0000256" key="4">
    <source>
        <dbReference type="ARBA" id="ARBA00023163"/>
    </source>
</evidence>
<keyword evidence="4" id="KW-0804">Transcription</keyword>
<evidence type="ECO:0000313" key="6">
    <source>
        <dbReference type="EnsemblPlants" id="LPERR02G04340.1"/>
    </source>
</evidence>
<evidence type="ECO:0000256" key="1">
    <source>
        <dbReference type="ARBA" id="ARBA00004123"/>
    </source>
</evidence>
<dbReference type="InterPro" id="IPR015300">
    <property type="entry name" value="DNA-bd_pseudobarrel_sf"/>
</dbReference>
<evidence type="ECO:0000256" key="3">
    <source>
        <dbReference type="ARBA" id="ARBA00023125"/>
    </source>
</evidence>
<evidence type="ECO:0000256" key="2">
    <source>
        <dbReference type="ARBA" id="ARBA00023015"/>
    </source>
</evidence>
<dbReference type="PANTHER" id="PTHR34397:SF14">
    <property type="entry name" value="OS05G0233000 PROTEIN"/>
    <property type="match status" value="1"/>
</dbReference>
<dbReference type="EnsemblPlants" id="LPERR02G04340.1">
    <property type="protein sequence ID" value="LPERR02G04340.1"/>
    <property type="gene ID" value="LPERR02G04340"/>
</dbReference>
<evidence type="ECO:0000256" key="5">
    <source>
        <dbReference type="ARBA" id="ARBA00023242"/>
    </source>
</evidence>
<dbReference type="Gene3D" id="2.40.330.10">
    <property type="entry name" value="DNA-binding pseudobarrel domain"/>
    <property type="match status" value="1"/>
</dbReference>
<keyword evidence="5" id="KW-0539">Nucleus</keyword>
<dbReference type="GO" id="GO:0005634">
    <property type="term" value="C:nucleus"/>
    <property type="evidence" value="ECO:0007669"/>
    <property type="project" value="UniProtKB-SubCell"/>
</dbReference>
<evidence type="ECO:0000313" key="7">
    <source>
        <dbReference type="Proteomes" id="UP000032180"/>
    </source>
</evidence>
<proteinExistence type="predicted"/>
<reference evidence="7" key="2">
    <citation type="submission" date="2013-12" db="EMBL/GenBank/DDBJ databases">
        <authorList>
            <person name="Yu Y."/>
            <person name="Lee S."/>
            <person name="de Baynast K."/>
            <person name="Wissotski M."/>
            <person name="Liu L."/>
            <person name="Talag J."/>
            <person name="Goicoechea J."/>
            <person name="Angelova A."/>
            <person name="Jetty R."/>
            <person name="Kudrna D."/>
            <person name="Golser W."/>
            <person name="Rivera L."/>
            <person name="Zhang J."/>
            <person name="Wing R."/>
        </authorList>
    </citation>
    <scope>NUCLEOTIDE SEQUENCE</scope>
</reference>
<accession>A0A0D9VCK5</accession>
<reference evidence="6 7" key="1">
    <citation type="submission" date="2012-08" db="EMBL/GenBank/DDBJ databases">
        <title>Oryza genome evolution.</title>
        <authorList>
            <person name="Wing R.A."/>
        </authorList>
    </citation>
    <scope>NUCLEOTIDE SEQUENCE</scope>
</reference>
<dbReference type="HOGENOM" id="CLU_1392181_0_0_1"/>
<keyword evidence="7" id="KW-1185">Reference proteome</keyword>
<dbReference type="AlphaFoldDB" id="A0A0D9VCK5"/>